<dbReference type="Pfam" id="PF00620">
    <property type="entry name" value="RhoGAP"/>
    <property type="match status" value="1"/>
</dbReference>
<keyword evidence="1 3" id="KW-0728">SH3 domain</keyword>
<name>A0A812C6Y9_ACAPH</name>
<evidence type="ECO:0000256" key="3">
    <source>
        <dbReference type="PROSITE-ProRule" id="PRU00192"/>
    </source>
</evidence>
<dbReference type="EMBL" id="CAHIKZ030001417">
    <property type="protein sequence ID" value="CAE1263522.1"/>
    <property type="molecule type" value="Genomic_DNA"/>
</dbReference>
<dbReference type="FunFam" id="1.20.1270.60:FF:000001">
    <property type="entry name" value="Rho GTPase-activating protein 26"/>
    <property type="match status" value="1"/>
</dbReference>
<dbReference type="SUPFAM" id="SSF50729">
    <property type="entry name" value="PH domain-like"/>
    <property type="match status" value="1"/>
</dbReference>
<reference evidence="9" key="1">
    <citation type="submission" date="2021-01" db="EMBL/GenBank/DDBJ databases">
        <authorList>
            <person name="Li R."/>
            <person name="Bekaert M."/>
        </authorList>
    </citation>
    <scope>NUCLEOTIDE SEQUENCE</scope>
    <source>
        <strain evidence="9">Farmed</strain>
    </source>
</reference>
<dbReference type="InterPro" id="IPR004148">
    <property type="entry name" value="BAR_dom"/>
</dbReference>
<dbReference type="OrthoDB" id="3183924at2759"/>
<evidence type="ECO:0000256" key="5">
    <source>
        <dbReference type="SAM" id="MobiDB-lite"/>
    </source>
</evidence>
<accession>A0A812C6Y9</accession>
<evidence type="ECO:0000256" key="2">
    <source>
        <dbReference type="ARBA" id="ARBA00022468"/>
    </source>
</evidence>
<feature type="domain" description="Rho-GAP" evidence="8">
    <location>
        <begin position="388"/>
        <end position="573"/>
    </location>
</feature>
<dbReference type="CDD" id="cd07602">
    <property type="entry name" value="BAR_RhoGAP_OPHN1-like"/>
    <property type="match status" value="1"/>
</dbReference>
<dbReference type="SMART" id="SM00326">
    <property type="entry name" value="SH3"/>
    <property type="match status" value="1"/>
</dbReference>
<dbReference type="Proteomes" id="UP000597762">
    <property type="component" value="Unassembled WGS sequence"/>
</dbReference>
<dbReference type="InterPro" id="IPR000198">
    <property type="entry name" value="RhoGAP_dom"/>
</dbReference>
<protein>
    <submittedName>
        <fullName evidence="9">ARHGAP26</fullName>
    </submittedName>
</protein>
<gene>
    <name evidence="9" type="ORF">SPHA_33748</name>
</gene>
<proteinExistence type="predicted"/>
<feature type="domain" description="PH" evidence="7">
    <location>
        <begin position="271"/>
        <end position="375"/>
    </location>
</feature>
<dbReference type="InterPro" id="IPR047234">
    <property type="entry name" value="GRAF_fam"/>
</dbReference>
<dbReference type="PROSITE" id="PS50238">
    <property type="entry name" value="RHOGAP"/>
    <property type="match status" value="1"/>
</dbReference>
<evidence type="ECO:0000256" key="4">
    <source>
        <dbReference type="SAM" id="Coils"/>
    </source>
</evidence>
<dbReference type="InterPro" id="IPR047225">
    <property type="entry name" value="PH_GRAF"/>
</dbReference>
<dbReference type="Pfam" id="PF00169">
    <property type="entry name" value="PH"/>
    <property type="match status" value="1"/>
</dbReference>
<dbReference type="Gene3D" id="2.30.30.40">
    <property type="entry name" value="SH3 Domains"/>
    <property type="match status" value="1"/>
</dbReference>
<evidence type="ECO:0000259" key="8">
    <source>
        <dbReference type="PROSITE" id="PS50238"/>
    </source>
</evidence>
<dbReference type="FunFam" id="1.10.555.10:FF:000006">
    <property type="entry name" value="Rho GTPase activating protein 26"/>
    <property type="match status" value="1"/>
</dbReference>
<evidence type="ECO:0000313" key="9">
    <source>
        <dbReference type="EMBL" id="CAE1263522.1"/>
    </source>
</evidence>
<dbReference type="InterPro" id="IPR036028">
    <property type="entry name" value="SH3-like_dom_sf"/>
</dbReference>
<dbReference type="Pfam" id="PF14604">
    <property type="entry name" value="SH3_9"/>
    <property type="match status" value="1"/>
</dbReference>
<dbReference type="InterPro" id="IPR011993">
    <property type="entry name" value="PH-like_dom_sf"/>
</dbReference>
<feature type="compositionally biased region" description="Low complexity" evidence="5">
    <location>
        <begin position="590"/>
        <end position="605"/>
    </location>
</feature>
<evidence type="ECO:0000259" key="7">
    <source>
        <dbReference type="PROSITE" id="PS50003"/>
    </source>
</evidence>
<dbReference type="InterPro" id="IPR001849">
    <property type="entry name" value="PH_domain"/>
</dbReference>
<dbReference type="AlphaFoldDB" id="A0A812C6Y9"/>
<keyword evidence="2" id="KW-0343">GTPase activation</keyword>
<dbReference type="InterPro" id="IPR008936">
    <property type="entry name" value="Rho_GTPase_activation_prot"/>
</dbReference>
<evidence type="ECO:0000313" key="10">
    <source>
        <dbReference type="Proteomes" id="UP000597762"/>
    </source>
</evidence>
<feature type="compositionally biased region" description="Polar residues" evidence="5">
    <location>
        <begin position="723"/>
        <end position="734"/>
    </location>
</feature>
<feature type="domain" description="SH3" evidence="6">
    <location>
        <begin position="831"/>
        <end position="890"/>
    </location>
</feature>
<evidence type="ECO:0000259" key="6">
    <source>
        <dbReference type="PROSITE" id="PS50002"/>
    </source>
</evidence>
<dbReference type="SUPFAM" id="SSF103657">
    <property type="entry name" value="BAR/IMD domain-like"/>
    <property type="match status" value="1"/>
</dbReference>
<dbReference type="SUPFAM" id="SSF48350">
    <property type="entry name" value="GTPase activation domain, GAP"/>
    <property type="match status" value="1"/>
</dbReference>
<dbReference type="GO" id="GO:0005096">
    <property type="term" value="F:GTPase activator activity"/>
    <property type="evidence" value="ECO:0007669"/>
    <property type="project" value="UniProtKB-KW"/>
</dbReference>
<feature type="compositionally biased region" description="Low complexity" evidence="5">
    <location>
        <begin position="625"/>
        <end position="637"/>
    </location>
</feature>
<dbReference type="CDD" id="cd11882">
    <property type="entry name" value="SH3_GRAF-like"/>
    <property type="match status" value="1"/>
</dbReference>
<dbReference type="GO" id="GO:0007165">
    <property type="term" value="P:signal transduction"/>
    <property type="evidence" value="ECO:0007669"/>
    <property type="project" value="InterPro"/>
</dbReference>
<feature type="region of interest" description="Disordered" evidence="5">
    <location>
        <begin position="706"/>
        <end position="738"/>
    </location>
</feature>
<dbReference type="PROSITE" id="PS50002">
    <property type="entry name" value="SH3"/>
    <property type="match status" value="1"/>
</dbReference>
<dbReference type="Gene3D" id="2.30.29.30">
    <property type="entry name" value="Pleckstrin-homology domain (PH domain)/Phosphotyrosine-binding domain (PTB)"/>
    <property type="match status" value="1"/>
</dbReference>
<feature type="region of interest" description="Disordered" evidence="5">
    <location>
        <begin position="812"/>
        <end position="833"/>
    </location>
</feature>
<dbReference type="InterPro" id="IPR027267">
    <property type="entry name" value="AH/BAR_dom_sf"/>
</dbReference>
<dbReference type="PANTHER" id="PTHR12552">
    <property type="entry name" value="OLIGOPHRENIN 1"/>
    <property type="match status" value="1"/>
</dbReference>
<dbReference type="Pfam" id="PF16746">
    <property type="entry name" value="BAR_3"/>
    <property type="match status" value="1"/>
</dbReference>
<evidence type="ECO:0000256" key="1">
    <source>
        <dbReference type="ARBA" id="ARBA00022443"/>
    </source>
</evidence>
<dbReference type="SMART" id="SM00233">
    <property type="entry name" value="PH"/>
    <property type="match status" value="1"/>
</dbReference>
<feature type="compositionally biased region" description="Polar residues" evidence="5">
    <location>
        <begin position="638"/>
        <end position="653"/>
    </location>
</feature>
<dbReference type="CDD" id="cd01249">
    <property type="entry name" value="BAR-PH_GRAF_family"/>
    <property type="match status" value="1"/>
</dbReference>
<dbReference type="Gene3D" id="1.10.555.10">
    <property type="entry name" value="Rho GTPase activation protein"/>
    <property type="match status" value="1"/>
</dbReference>
<sequence>MGLRPLEFADCLTDSPYFREKLHEHERELERTSKSIKCLIACGKELINAARNLSKAQKAFSTNLKDFKFETIGNQQTDDEVVIAKSLKEFGDCFLAIEEVFEKMLEKAKEMFLAPLERFRKENIGKAKEEKKQFEKQTAKFCASQERYLNLKSKTNDTTFQEADAALVLEGKHFYQASMKYVLLLQEVQEKKKFDFVEIILMFISNWLTVYHQGHEVAKEFKSNMSDLQLRLQKTRENFSSTREEAQLLMNKMLETRGSRGEFIVSPKSSIYTRQGYLYLMEKKALGTTWTKCYCQYLKSNKSFSMIPYNQAVGKLNVPETGTLTSCTRRASDSIEKRFCFDITISDKPGITLTFQALSEDDRHLWLDAMDGKEPTYQTPTKTSEDTYQLDDSGFQFITKCINALESRGLVDQGLYRLVGVNSKVNKLTTMGLDRRKADKLSLEDTGNWEVKTITSAIKHYLRSLPEPLMTFRLHEDFITAAKRESKRLRFHDIHKLVHKLPENNFKMLELLCEHLKKVADKSNINLMTVANLGVCFGPTLMRPEEETMAAIMDIKFCNIVVEILIHNNHDIFSTTPEDIDIVDEESDQAEPAASLEAAVAATVPSSTDKKERKPSVGISTAHGPSASPPVSATTSSHYGSLSTASTVSSTPKSGYFSVTPSLKYTNQAGLRPQQTSKIVMRHQGKGLGHLGQGGVASGGSAALLASHEPSHGSSTSGSSESLNSFKSPSTNPSPKLDATRRTAIMPAMYTSVPQTGLLPGNRIPNLEDIGTFGSFKRRNMPDYSTGGGGGIDDGIRGVGGLRSSMHSSMTSSIGVLPDVPSAMSKSMTEPRPRTVRTLYHCQAENESELSFNPNQFIHNVRPSQEACWLEGTLDGVTGLIPENYVEYVD</sequence>
<feature type="compositionally biased region" description="Low complexity" evidence="5">
    <location>
        <begin position="706"/>
        <end position="722"/>
    </location>
</feature>
<keyword evidence="4" id="KW-0175">Coiled coil</keyword>
<dbReference type="InterPro" id="IPR001452">
    <property type="entry name" value="SH3_domain"/>
</dbReference>
<dbReference type="Gene3D" id="1.20.1270.60">
    <property type="entry name" value="Arfaptin homology (AH) domain/BAR domain"/>
    <property type="match status" value="1"/>
</dbReference>
<organism evidence="9 10">
    <name type="scientific">Acanthosepion pharaonis</name>
    <name type="common">Pharaoh cuttlefish</name>
    <name type="synonym">Sepia pharaonis</name>
    <dbReference type="NCBI Taxonomy" id="158019"/>
    <lineage>
        <taxon>Eukaryota</taxon>
        <taxon>Metazoa</taxon>
        <taxon>Spiralia</taxon>
        <taxon>Lophotrochozoa</taxon>
        <taxon>Mollusca</taxon>
        <taxon>Cephalopoda</taxon>
        <taxon>Coleoidea</taxon>
        <taxon>Decapodiformes</taxon>
        <taxon>Sepiida</taxon>
        <taxon>Sepiina</taxon>
        <taxon>Sepiidae</taxon>
        <taxon>Acanthosepion</taxon>
    </lineage>
</organism>
<dbReference type="SMART" id="SM00324">
    <property type="entry name" value="RhoGAP"/>
    <property type="match status" value="1"/>
</dbReference>
<dbReference type="GO" id="GO:0005737">
    <property type="term" value="C:cytoplasm"/>
    <property type="evidence" value="ECO:0007669"/>
    <property type="project" value="InterPro"/>
</dbReference>
<dbReference type="PANTHER" id="PTHR12552:SF1">
    <property type="entry name" value="RHO GTPASE-ACTIVATING PROTEIN GRAF"/>
    <property type="match status" value="1"/>
</dbReference>
<dbReference type="PROSITE" id="PS50003">
    <property type="entry name" value="PH_DOMAIN"/>
    <property type="match status" value="1"/>
</dbReference>
<feature type="region of interest" description="Disordered" evidence="5">
    <location>
        <begin position="586"/>
        <end position="653"/>
    </location>
</feature>
<dbReference type="SUPFAM" id="SSF50044">
    <property type="entry name" value="SH3-domain"/>
    <property type="match status" value="1"/>
</dbReference>
<keyword evidence="10" id="KW-1185">Reference proteome</keyword>
<feature type="coiled-coil region" evidence="4">
    <location>
        <begin position="218"/>
        <end position="252"/>
    </location>
</feature>
<comment type="caution">
    <text evidence="9">The sequence shown here is derived from an EMBL/GenBank/DDBJ whole genome shotgun (WGS) entry which is preliminary data.</text>
</comment>